<evidence type="ECO:0000313" key="19">
    <source>
        <dbReference type="EMBL" id="SEG43140.1"/>
    </source>
</evidence>
<dbReference type="GO" id="GO:0015159">
    <property type="term" value="F:polysaccharide transmembrane transporter activity"/>
    <property type="evidence" value="ECO:0007669"/>
    <property type="project" value="InterPro"/>
</dbReference>
<reference evidence="20" key="1">
    <citation type="submission" date="2016-10" db="EMBL/GenBank/DDBJ databases">
        <authorList>
            <person name="Varghese N."/>
            <person name="Submissions S."/>
        </authorList>
    </citation>
    <scope>NUCLEOTIDE SEQUENCE [LARGE SCALE GENOMIC DNA]</scope>
    <source>
        <strain evidence="20">DSM 21580</strain>
    </source>
</reference>
<evidence type="ECO:0000256" key="6">
    <source>
        <dbReference type="ARBA" id="ARBA00022692"/>
    </source>
</evidence>
<dbReference type="PROSITE" id="PS51257">
    <property type="entry name" value="PROKAR_LIPOPROTEIN"/>
    <property type="match status" value="1"/>
</dbReference>
<dbReference type="InterPro" id="IPR003715">
    <property type="entry name" value="Poly_export_N"/>
</dbReference>
<dbReference type="GO" id="GO:0006811">
    <property type="term" value="P:monoatomic ion transport"/>
    <property type="evidence" value="ECO:0007669"/>
    <property type="project" value="UniProtKB-KW"/>
</dbReference>
<comment type="similarity">
    <text evidence="2">Belongs to the BexD/CtrA/VexA family.</text>
</comment>
<evidence type="ECO:0000256" key="16">
    <source>
        <dbReference type="SAM" id="SignalP"/>
    </source>
</evidence>
<protein>
    <submittedName>
        <fullName evidence="19">Polysaccharide export outer membrane protein</fullName>
    </submittedName>
</protein>
<feature type="chain" id="PRO_5009292289" evidence="16">
    <location>
        <begin position="21"/>
        <end position="269"/>
    </location>
</feature>
<feature type="transmembrane region" description="Helical" evidence="15">
    <location>
        <begin position="249"/>
        <end position="267"/>
    </location>
</feature>
<feature type="signal peptide" evidence="16">
    <location>
        <begin position="1"/>
        <end position="20"/>
    </location>
</feature>
<dbReference type="PANTHER" id="PTHR33619:SF3">
    <property type="entry name" value="POLYSACCHARIDE EXPORT PROTEIN GFCE-RELATED"/>
    <property type="match status" value="1"/>
</dbReference>
<dbReference type="GO" id="GO:0009279">
    <property type="term" value="C:cell outer membrane"/>
    <property type="evidence" value="ECO:0007669"/>
    <property type="project" value="UniProtKB-SubCell"/>
</dbReference>
<dbReference type="Gene3D" id="3.30.1950.10">
    <property type="entry name" value="wza like domain"/>
    <property type="match status" value="1"/>
</dbReference>
<feature type="domain" description="SLBB" evidence="18">
    <location>
        <begin position="154"/>
        <end position="233"/>
    </location>
</feature>
<evidence type="ECO:0000256" key="10">
    <source>
        <dbReference type="ARBA" id="ARBA00023114"/>
    </source>
</evidence>
<dbReference type="GO" id="GO:0046930">
    <property type="term" value="C:pore complex"/>
    <property type="evidence" value="ECO:0007669"/>
    <property type="project" value="UniProtKB-KW"/>
</dbReference>
<keyword evidence="4" id="KW-1134">Transmembrane beta strand</keyword>
<evidence type="ECO:0000256" key="15">
    <source>
        <dbReference type="SAM" id="Phobius"/>
    </source>
</evidence>
<evidence type="ECO:0000256" key="12">
    <source>
        <dbReference type="ARBA" id="ARBA00023139"/>
    </source>
</evidence>
<evidence type="ECO:0000256" key="9">
    <source>
        <dbReference type="ARBA" id="ARBA00023065"/>
    </source>
</evidence>
<keyword evidence="7 16" id="KW-0732">Signal</keyword>
<dbReference type="Proteomes" id="UP000236738">
    <property type="component" value="Unassembled WGS sequence"/>
</dbReference>
<keyword evidence="8" id="KW-0625">Polysaccharide transport</keyword>
<keyword evidence="5" id="KW-0762">Sugar transport</keyword>
<dbReference type="AlphaFoldDB" id="A0A1H6A461"/>
<dbReference type="Gene3D" id="3.10.560.10">
    <property type="entry name" value="Outer membrane lipoprotein wza domain like"/>
    <property type="match status" value="1"/>
</dbReference>
<evidence type="ECO:0000256" key="13">
    <source>
        <dbReference type="ARBA" id="ARBA00023237"/>
    </source>
</evidence>
<evidence type="ECO:0000256" key="8">
    <source>
        <dbReference type="ARBA" id="ARBA00023047"/>
    </source>
</evidence>
<dbReference type="EMBL" id="FNUS01000005">
    <property type="protein sequence ID" value="SEG43140.1"/>
    <property type="molecule type" value="Genomic_DNA"/>
</dbReference>
<evidence type="ECO:0000256" key="7">
    <source>
        <dbReference type="ARBA" id="ARBA00022729"/>
    </source>
</evidence>
<organism evidence="19 20">
    <name type="scientific">Halpernia humi</name>
    <dbReference type="NCBI Taxonomy" id="493375"/>
    <lineage>
        <taxon>Bacteria</taxon>
        <taxon>Pseudomonadati</taxon>
        <taxon>Bacteroidota</taxon>
        <taxon>Flavobacteriia</taxon>
        <taxon>Flavobacteriales</taxon>
        <taxon>Weeksellaceae</taxon>
        <taxon>Chryseobacterium group</taxon>
        <taxon>Halpernia</taxon>
    </lineage>
</organism>
<keyword evidence="11 15" id="KW-0472">Membrane</keyword>
<dbReference type="InterPro" id="IPR049712">
    <property type="entry name" value="Poly_export"/>
</dbReference>
<evidence type="ECO:0000256" key="4">
    <source>
        <dbReference type="ARBA" id="ARBA00022452"/>
    </source>
</evidence>
<keyword evidence="6 15" id="KW-0812">Transmembrane</keyword>
<evidence type="ECO:0000256" key="5">
    <source>
        <dbReference type="ARBA" id="ARBA00022597"/>
    </source>
</evidence>
<dbReference type="Pfam" id="PF22461">
    <property type="entry name" value="SLBB_2"/>
    <property type="match status" value="1"/>
</dbReference>
<dbReference type="GO" id="GO:0015288">
    <property type="term" value="F:porin activity"/>
    <property type="evidence" value="ECO:0007669"/>
    <property type="project" value="UniProtKB-KW"/>
</dbReference>
<keyword evidence="12" id="KW-0564">Palmitate</keyword>
<evidence type="ECO:0000256" key="14">
    <source>
        <dbReference type="ARBA" id="ARBA00023288"/>
    </source>
</evidence>
<dbReference type="PANTHER" id="PTHR33619">
    <property type="entry name" value="POLYSACCHARIDE EXPORT PROTEIN GFCE-RELATED"/>
    <property type="match status" value="1"/>
</dbReference>
<comment type="subcellular location">
    <subcellularLocation>
        <location evidence="1">Cell outer membrane</location>
        <topology evidence="1">Multi-pass membrane protein</topology>
    </subcellularLocation>
</comment>
<evidence type="ECO:0000256" key="2">
    <source>
        <dbReference type="ARBA" id="ARBA00009450"/>
    </source>
</evidence>
<keyword evidence="9" id="KW-0406">Ion transport</keyword>
<evidence type="ECO:0000256" key="1">
    <source>
        <dbReference type="ARBA" id="ARBA00004571"/>
    </source>
</evidence>
<sequence length="269" mass="29679">MKNFVPLLLLLLMTSCGVFKNVSSDKKNLNYMQNIDSIATQAAVDQRITTIQPGDELMIYVSAKDLDVAKPFNQNFSSGQMVQNAIAGGNLRENPTADSGPTYIVDSKGNIDFPVLGERNTTGKTIEEFKEDLRQALKEYITNPVVSVKNTNYKITILGEVNRPGQYIVPDANATFLNALGLAGDLTIYGKRDNVLLVRNVDGKTTNTRIDLNDAKFINSPYYYLKQGDVIYVTPNSTKEKTSRLDPNTGLYISIASIAITIIALIVRK</sequence>
<accession>A0A1H6A461</accession>
<gene>
    <name evidence="19" type="ORF">SAMN05421847_2343</name>
</gene>
<proteinExistence type="inferred from homology"/>
<keyword evidence="10" id="KW-0626">Porin</keyword>
<keyword evidence="13" id="KW-0998">Cell outer membrane</keyword>
<evidence type="ECO:0000259" key="17">
    <source>
        <dbReference type="Pfam" id="PF02563"/>
    </source>
</evidence>
<dbReference type="OrthoDB" id="662756at2"/>
<evidence type="ECO:0000256" key="3">
    <source>
        <dbReference type="ARBA" id="ARBA00022448"/>
    </source>
</evidence>
<keyword evidence="15" id="KW-1133">Transmembrane helix</keyword>
<name>A0A1H6A461_9FLAO</name>
<keyword evidence="14" id="KW-0449">Lipoprotein</keyword>
<keyword evidence="3" id="KW-0813">Transport</keyword>
<keyword evidence="20" id="KW-1185">Reference proteome</keyword>
<feature type="domain" description="Polysaccharide export protein N-terminal" evidence="17">
    <location>
        <begin position="49"/>
        <end position="149"/>
    </location>
</feature>
<dbReference type="Pfam" id="PF02563">
    <property type="entry name" value="Poly_export"/>
    <property type="match status" value="1"/>
</dbReference>
<evidence type="ECO:0000256" key="11">
    <source>
        <dbReference type="ARBA" id="ARBA00023136"/>
    </source>
</evidence>
<evidence type="ECO:0000313" key="20">
    <source>
        <dbReference type="Proteomes" id="UP000236738"/>
    </source>
</evidence>
<dbReference type="InterPro" id="IPR054765">
    <property type="entry name" value="SLBB_dom"/>
</dbReference>
<evidence type="ECO:0000259" key="18">
    <source>
        <dbReference type="Pfam" id="PF22461"/>
    </source>
</evidence>